<evidence type="ECO:0000313" key="9">
    <source>
        <dbReference type="Proteomes" id="UP000295124"/>
    </source>
</evidence>
<dbReference type="PROSITE" id="PS50011">
    <property type="entry name" value="PROTEIN_KINASE_DOM"/>
    <property type="match status" value="1"/>
</dbReference>
<dbReference type="GO" id="GO:0004674">
    <property type="term" value="F:protein serine/threonine kinase activity"/>
    <property type="evidence" value="ECO:0007669"/>
    <property type="project" value="UniProtKB-KW"/>
</dbReference>
<reference evidence="8 9" key="1">
    <citation type="submission" date="2019-03" db="EMBL/GenBank/DDBJ databases">
        <title>Draft genome sequences of novel Actinobacteria.</title>
        <authorList>
            <person name="Sahin N."/>
            <person name="Ay H."/>
            <person name="Saygin H."/>
        </authorList>
    </citation>
    <scope>NUCLEOTIDE SEQUENCE [LARGE SCALE GENOMIC DNA]</scope>
    <source>
        <strain evidence="8 9">JCM 13523</strain>
    </source>
</reference>
<dbReference type="PROSITE" id="PS00109">
    <property type="entry name" value="PROTEIN_KINASE_TYR"/>
    <property type="match status" value="1"/>
</dbReference>
<feature type="region of interest" description="Disordered" evidence="6">
    <location>
        <begin position="50"/>
        <end position="172"/>
    </location>
</feature>
<organism evidence="8 9">
    <name type="scientific">Kribbella antibiotica</name>
    <dbReference type="NCBI Taxonomy" id="190195"/>
    <lineage>
        <taxon>Bacteria</taxon>
        <taxon>Bacillati</taxon>
        <taxon>Actinomycetota</taxon>
        <taxon>Actinomycetes</taxon>
        <taxon>Propionibacteriales</taxon>
        <taxon>Kribbellaceae</taxon>
        <taxon>Kribbella</taxon>
    </lineage>
</organism>
<dbReference type="EC" id="2.7.11.1" evidence="1"/>
<dbReference type="CDD" id="cd14014">
    <property type="entry name" value="STKc_PknB_like"/>
    <property type="match status" value="1"/>
</dbReference>
<dbReference type="InterPro" id="IPR008266">
    <property type="entry name" value="Tyr_kinase_AS"/>
</dbReference>
<dbReference type="PANTHER" id="PTHR43671:SF13">
    <property type="entry name" value="SERINE_THREONINE-PROTEIN KINASE NEK2"/>
    <property type="match status" value="1"/>
</dbReference>
<gene>
    <name evidence="8" type="ORF">E1263_04930</name>
</gene>
<feature type="compositionally biased region" description="Basic residues" evidence="6">
    <location>
        <begin position="76"/>
        <end position="91"/>
    </location>
</feature>
<dbReference type="InterPro" id="IPR011009">
    <property type="entry name" value="Kinase-like_dom_sf"/>
</dbReference>
<evidence type="ECO:0000259" key="7">
    <source>
        <dbReference type="PROSITE" id="PS50011"/>
    </source>
</evidence>
<evidence type="ECO:0000313" key="8">
    <source>
        <dbReference type="EMBL" id="TDD62219.1"/>
    </source>
</evidence>
<feature type="compositionally biased region" description="Basic and acidic residues" evidence="6">
    <location>
        <begin position="110"/>
        <end position="132"/>
    </location>
</feature>
<keyword evidence="3" id="KW-0547">Nucleotide-binding</keyword>
<feature type="compositionally biased region" description="Basic and acidic residues" evidence="6">
    <location>
        <begin position="161"/>
        <end position="172"/>
    </location>
</feature>
<evidence type="ECO:0000256" key="6">
    <source>
        <dbReference type="SAM" id="MobiDB-lite"/>
    </source>
</evidence>
<keyword evidence="9" id="KW-1185">Reference proteome</keyword>
<evidence type="ECO:0000256" key="5">
    <source>
        <dbReference type="ARBA" id="ARBA00022840"/>
    </source>
</evidence>
<dbReference type="Pfam" id="PF00069">
    <property type="entry name" value="Pkinase"/>
    <property type="match status" value="1"/>
</dbReference>
<evidence type="ECO:0000256" key="2">
    <source>
        <dbReference type="ARBA" id="ARBA00022679"/>
    </source>
</evidence>
<comment type="caution">
    <text evidence="8">The sequence shown here is derived from an EMBL/GenBank/DDBJ whole genome shotgun (WGS) entry which is preliminary data.</text>
</comment>
<dbReference type="SUPFAM" id="SSF56112">
    <property type="entry name" value="Protein kinase-like (PK-like)"/>
    <property type="match status" value="1"/>
</dbReference>
<dbReference type="Gene3D" id="1.10.510.10">
    <property type="entry name" value="Transferase(Phosphotransferase) domain 1"/>
    <property type="match status" value="1"/>
</dbReference>
<evidence type="ECO:0000256" key="3">
    <source>
        <dbReference type="ARBA" id="ARBA00022741"/>
    </source>
</evidence>
<dbReference type="InterPro" id="IPR050660">
    <property type="entry name" value="NEK_Ser/Thr_kinase"/>
</dbReference>
<feature type="compositionally biased region" description="Low complexity" evidence="6">
    <location>
        <begin position="50"/>
        <end position="72"/>
    </location>
</feature>
<name>A0A4R4ZVY1_9ACTN</name>
<sequence>MARRRLRSAALAARRDAAAVRAGRGRHRLAAAQAAAGASACRSGRHRAGAKCAAGLPPAPGPASLRAAPADADTARRHRARLPQRCGRNRQRGLGFRPTHHAPVRPGRGVCRDRGDARQDRREPQSSQEARDPGQLPRTELLPPAERPTAVGRGRVRLRDRHPATRCVRDLPPDQGPLVTALLAPGDRVGEALVVDRQLGAGAFGEVYRVRHEHLGLQAMKVFREVTSLEGTDELLEEARLLSTLGHPNIVRLFDAGVVSTSEGQRGYFTMEYVSGGTLQQLADGYRPALPIELAVQVIEQLASGLAAAHERTPPILHRDLTLANIMYGYDAERLRIRISDFGLAKSANPITLLASAQGTYVFMAPEVLRNFGYSTASDVWSIGVIGYLLLTGLLPYDDGSDVTKWSAARFKRRPHAPSAFDPRIDDALDRILLQTLAPLPRDRTESAVVLAEQLAEWRRTTKTPAQRAQELVEEATALAGAGELEQAAELMEQAFVLAPDLRLQHWMDLARWRRGVIW</sequence>
<evidence type="ECO:0000256" key="4">
    <source>
        <dbReference type="ARBA" id="ARBA00022777"/>
    </source>
</evidence>
<dbReference type="PANTHER" id="PTHR43671">
    <property type="entry name" value="SERINE/THREONINE-PROTEIN KINASE NEK"/>
    <property type="match status" value="1"/>
</dbReference>
<feature type="domain" description="Protein kinase" evidence="7">
    <location>
        <begin position="193"/>
        <end position="459"/>
    </location>
</feature>
<dbReference type="AlphaFoldDB" id="A0A4R4ZVY1"/>
<accession>A0A4R4ZVY1</accession>
<evidence type="ECO:0000256" key="1">
    <source>
        <dbReference type="ARBA" id="ARBA00012513"/>
    </source>
</evidence>
<keyword evidence="5" id="KW-0067">ATP-binding</keyword>
<keyword evidence="2" id="KW-0808">Transferase</keyword>
<dbReference type="InterPro" id="IPR000719">
    <property type="entry name" value="Prot_kinase_dom"/>
</dbReference>
<protein>
    <recommendedName>
        <fullName evidence="1">non-specific serine/threonine protein kinase</fullName>
        <ecNumber evidence="1">2.7.11.1</ecNumber>
    </recommendedName>
</protein>
<dbReference type="OrthoDB" id="9762169at2"/>
<proteinExistence type="predicted"/>
<dbReference type="GO" id="GO:0005524">
    <property type="term" value="F:ATP binding"/>
    <property type="evidence" value="ECO:0007669"/>
    <property type="project" value="UniProtKB-KW"/>
</dbReference>
<keyword evidence="8" id="KW-0723">Serine/threonine-protein kinase</keyword>
<dbReference type="EMBL" id="SMKX01000008">
    <property type="protein sequence ID" value="TDD62219.1"/>
    <property type="molecule type" value="Genomic_DNA"/>
</dbReference>
<dbReference type="Proteomes" id="UP000295124">
    <property type="component" value="Unassembled WGS sequence"/>
</dbReference>
<keyword evidence="4 8" id="KW-0418">Kinase</keyword>